<dbReference type="Pfam" id="PF19295">
    <property type="entry name" value="SufBD_N"/>
    <property type="match status" value="1"/>
</dbReference>
<dbReference type="InterPro" id="IPR037284">
    <property type="entry name" value="SUF_FeS_clus_asmbl_SufBD_sf"/>
</dbReference>
<dbReference type="RefSeq" id="WP_009491982.1">
    <property type="nucleotide sequence ID" value="NZ_AMYT01000022.1"/>
</dbReference>
<dbReference type="InterPro" id="IPR045595">
    <property type="entry name" value="SufBD_N"/>
</dbReference>
<feature type="domain" description="SUF system FeS cluster assembly SufBD core" evidence="2">
    <location>
        <begin position="195"/>
        <end position="429"/>
    </location>
</feature>
<proteinExistence type="inferred from homology"/>
<evidence type="ECO:0000256" key="1">
    <source>
        <dbReference type="ARBA" id="ARBA00043967"/>
    </source>
</evidence>
<comment type="similarity">
    <text evidence="1">Belongs to the iron-sulfur cluster assembly SufBD family.</text>
</comment>
<dbReference type="OrthoDB" id="9803529at2"/>
<dbReference type="SUPFAM" id="SSF101960">
    <property type="entry name" value="Stabilizer of iron transporter SufD"/>
    <property type="match status" value="1"/>
</dbReference>
<dbReference type="PANTHER" id="PTHR30508:SF1">
    <property type="entry name" value="UPF0051 PROTEIN ABCI8, CHLOROPLASTIC-RELATED"/>
    <property type="match status" value="1"/>
</dbReference>
<comment type="caution">
    <text evidence="4">The sequence shown here is derived from an EMBL/GenBank/DDBJ whole genome shotgun (WGS) entry which is preliminary data.</text>
</comment>
<dbReference type="Pfam" id="PF01458">
    <property type="entry name" value="SUFBD_core"/>
    <property type="match status" value="1"/>
</dbReference>
<dbReference type="InterPro" id="IPR055346">
    <property type="entry name" value="Fe-S_cluster_assembly_SufBD"/>
</dbReference>
<dbReference type="PATRIC" id="fig|1234409.3.peg.1127"/>
<dbReference type="STRING" id="1234409.C683_1175"/>
<accession>K8Z7M0</accession>
<gene>
    <name evidence="4" type="ORF">C683_1175</name>
</gene>
<dbReference type="EMBL" id="AMYT01000022">
    <property type="protein sequence ID" value="EKU26900.1"/>
    <property type="molecule type" value="Genomic_DNA"/>
</dbReference>
<dbReference type="AlphaFoldDB" id="K8Z7M0"/>
<evidence type="ECO:0000313" key="5">
    <source>
        <dbReference type="Proteomes" id="UP000016057"/>
    </source>
</evidence>
<dbReference type="NCBIfam" id="TIGR01980">
    <property type="entry name" value="sufB"/>
    <property type="match status" value="1"/>
</dbReference>
<feature type="domain" description="SUF system FeS cluster assembly SufBD N-terminal" evidence="3">
    <location>
        <begin position="130"/>
        <end position="192"/>
    </location>
</feature>
<dbReference type="Proteomes" id="UP000016057">
    <property type="component" value="Unassembled WGS sequence"/>
</dbReference>
<evidence type="ECO:0000259" key="2">
    <source>
        <dbReference type="Pfam" id="PF01458"/>
    </source>
</evidence>
<evidence type="ECO:0000259" key="3">
    <source>
        <dbReference type="Pfam" id="PF19295"/>
    </source>
</evidence>
<dbReference type="eggNOG" id="COG0719">
    <property type="taxonomic scope" value="Bacteria"/>
</dbReference>
<name>K8Z7M0_9ENTE</name>
<protein>
    <submittedName>
        <fullName evidence="4">Iron-sulfur cluster assembly protein SufB</fullName>
    </submittedName>
</protein>
<reference evidence="4 5" key="1">
    <citation type="journal article" date="2013" name="Genome Announc.">
        <title>Draft Genome Sequence of Catellicoccus marimammalium, a Novel Species Commonly Found in Gull Feces.</title>
        <authorList>
            <person name="Weigand M.R."/>
            <person name="Ryu H."/>
            <person name="Bozcek L."/>
            <person name="Konstantinidis K.T."/>
            <person name="Santo Domingo J.W."/>
        </authorList>
    </citation>
    <scope>NUCLEOTIDE SEQUENCE [LARGE SCALE GENOMIC DNA]</scope>
    <source>
        <strain evidence="4 5">M35/04/3</strain>
    </source>
</reference>
<organism evidence="4 5">
    <name type="scientific">Catellicoccus marimammalium M35/04/3</name>
    <dbReference type="NCBI Taxonomy" id="1234409"/>
    <lineage>
        <taxon>Bacteria</taxon>
        <taxon>Bacillati</taxon>
        <taxon>Bacillota</taxon>
        <taxon>Bacilli</taxon>
        <taxon>Lactobacillales</taxon>
        <taxon>Enterococcaceae</taxon>
        <taxon>Catellicoccus</taxon>
    </lineage>
</organism>
<sequence length="458" mass="51380">MEDYRYGFSDDVSPVYTTGTGLNEDVIRALSKAKEEPEWMLEFRLKAYESFKKQALPDWGPDLSEIDFDKIKYYQKASDRPVRDWEDVPEKIKDTFEKIGVPEAERAFLAGASAQYESEVVYHNMKEEFDKHGIIFTDTDSALKEYPELFKKYFGKLVPPSDNKLAALNSAVWSGGTFIYVPEGVQLEVPLQTYFRINSENAGQFERTLIIVDKGASVHYIEGCTAPTYSSESLHAAIVEIYAHEDASIRYSTIQNWSDNVYNLVTKRAKAYKNASVEWVDGNIGSKVTMKYPAVILAEEGAKGMMLSVAMATEGQVQDTGAKMIHLAPNTSSSIVSKSIAKDGGATNYRGIVHFGRHAHGSQGHIECDTMLMDDRSKSDTIPINEAHCQDVVLEHEATVSKVSEEQLYYLMSRGLSEDEATELIVMGFVEPFSRELPMEYAVELNRLIGYEMKDAIG</sequence>
<dbReference type="InterPro" id="IPR000825">
    <property type="entry name" value="SUF_FeS_clus_asmbl_SufBD_core"/>
</dbReference>
<dbReference type="PANTHER" id="PTHR30508">
    <property type="entry name" value="FES CLUSTER ASSEMBLY PROTEIN SUF"/>
    <property type="match status" value="1"/>
</dbReference>
<evidence type="ECO:0000313" key="4">
    <source>
        <dbReference type="EMBL" id="EKU26900.1"/>
    </source>
</evidence>
<dbReference type="InterPro" id="IPR010231">
    <property type="entry name" value="SUF_FeS_clus_asmbl_SufB"/>
</dbReference>
<keyword evidence="5" id="KW-1185">Reference proteome</keyword>
<dbReference type="GO" id="GO:0016226">
    <property type="term" value="P:iron-sulfur cluster assembly"/>
    <property type="evidence" value="ECO:0007669"/>
    <property type="project" value="InterPro"/>
</dbReference>